<dbReference type="GO" id="GO:0043565">
    <property type="term" value="F:sequence-specific DNA binding"/>
    <property type="evidence" value="ECO:0007669"/>
    <property type="project" value="InterPro"/>
</dbReference>
<dbReference type="PANTHER" id="PTHR43130:SF11">
    <property type="entry name" value="TRANSCRIPTIONAL REGULATORY PROTEIN"/>
    <property type="match status" value="1"/>
</dbReference>
<dbReference type="InterPro" id="IPR002818">
    <property type="entry name" value="DJ-1/PfpI"/>
</dbReference>
<dbReference type="OrthoDB" id="9803764at2"/>
<keyword evidence="6" id="KW-1185">Reference proteome</keyword>
<dbReference type="SUPFAM" id="SSF46689">
    <property type="entry name" value="Homeodomain-like"/>
    <property type="match status" value="2"/>
</dbReference>
<proteinExistence type="predicted"/>
<dbReference type="Pfam" id="PF12833">
    <property type="entry name" value="HTH_18"/>
    <property type="match status" value="1"/>
</dbReference>
<dbReference type="EMBL" id="QFFI01000043">
    <property type="protein sequence ID" value="PWG61226.1"/>
    <property type="molecule type" value="Genomic_DNA"/>
</dbReference>
<evidence type="ECO:0000313" key="5">
    <source>
        <dbReference type="EMBL" id="PWG61226.1"/>
    </source>
</evidence>
<reference evidence="5 6" key="1">
    <citation type="submission" date="2018-05" db="EMBL/GenBank/DDBJ databases">
        <title>Spiribacter halobius sp. nov., a moderately halophilic bacterium isolated from marine solar saltern.</title>
        <authorList>
            <person name="Zheng W.-S."/>
            <person name="Lu D.-C."/>
            <person name="Du Z.-J."/>
        </authorList>
    </citation>
    <scope>NUCLEOTIDE SEQUENCE [LARGE SCALE GENOMIC DNA]</scope>
    <source>
        <strain evidence="5 6">E85</strain>
    </source>
</reference>
<gene>
    <name evidence="5" type="ORF">DEM34_17525</name>
</gene>
<dbReference type="InterPro" id="IPR052158">
    <property type="entry name" value="INH-QAR"/>
</dbReference>
<dbReference type="RefSeq" id="WP_109680125.1">
    <property type="nucleotide sequence ID" value="NZ_CP086615.1"/>
</dbReference>
<comment type="caution">
    <text evidence="5">The sequence shown here is derived from an EMBL/GenBank/DDBJ whole genome shotgun (WGS) entry which is preliminary data.</text>
</comment>
<accession>A0A2U2MWP4</accession>
<dbReference type="InterPro" id="IPR018060">
    <property type="entry name" value="HTH_AraC"/>
</dbReference>
<dbReference type="SUPFAM" id="SSF52317">
    <property type="entry name" value="Class I glutamine amidotransferase-like"/>
    <property type="match status" value="1"/>
</dbReference>
<organism evidence="5 6">
    <name type="scientific">Sediminicurvatus halobius</name>
    <dbReference type="NCBI Taxonomy" id="2182432"/>
    <lineage>
        <taxon>Bacteria</taxon>
        <taxon>Pseudomonadati</taxon>
        <taxon>Pseudomonadota</taxon>
        <taxon>Gammaproteobacteria</taxon>
        <taxon>Chromatiales</taxon>
        <taxon>Ectothiorhodospiraceae</taxon>
        <taxon>Sediminicurvatus</taxon>
    </lineage>
</organism>
<dbReference type="InterPro" id="IPR029062">
    <property type="entry name" value="Class_I_gatase-like"/>
</dbReference>
<dbReference type="InterPro" id="IPR020449">
    <property type="entry name" value="Tscrpt_reg_AraC-type_HTH"/>
</dbReference>
<dbReference type="Gene3D" id="3.40.50.880">
    <property type="match status" value="1"/>
</dbReference>
<evidence type="ECO:0000256" key="2">
    <source>
        <dbReference type="ARBA" id="ARBA00023125"/>
    </source>
</evidence>
<keyword evidence="3" id="KW-0804">Transcription</keyword>
<evidence type="ECO:0000256" key="3">
    <source>
        <dbReference type="ARBA" id="ARBA00023163"/>
    </source>
</evidence>
<sequence>MLDVTVVLVDNGMPTTAIAPLEVFGTAGVLWNRMRGRRTQPRYRVRTASQDGRTVRTAAGVGLAPDCSIGDIDHADIVIVSAVGVDLEADCPAHAALYPWLRNWHDRGATVAGVCAGAALVAEAGLLDGRPATTHWGVADACRRRYPQVRWQPERIITESGNLLCSGGVYAGVDLSLYLVEKHCGHRVAVETAKALLLQTPRYWQMGYDMEPPEAAHSDQRIYRVQEWLFRHFAEPVRVNDLARRAGMSPSNFARRFKAVTGESPLNYLHQLRINASRHLLENDLQSIQEIANAVGYEDVTHFRRVFKRRTGAVPQAYRERFGISDANQVALTGRTPHR</sequence>
<keyword evidence="1" id="KW-0805">Transcription regulation</keyword>
<dbReference type="Pfam" id="PF01965">
    <property type="entry name" value="DJ-1_PfpI"/>
    <property type="match status" value="1"/>
</dbReference>
<dbReference type="CDD" id="cd03138">
    <property type="entry name" value="GATase1_AraC_2"/>
    <property type="match status" value="1"/>
</dbReference>
<dbReference type="PROSITE" id="PS01124">
    <property type="entry name" value="HTH_ARAC_FAMILY_2"/>
    <property type="match status" value="1"/>
</dbReference>
<dbReference type="InterPro" id="IPR009057">
    <property type="entry name" value="Homeodomain-like_sf"/>
</dbReference>
<name>A0A2U2MWP4_9GAMM</name>
<feature type="domain" description="HTH araC/xylS-type" evidence="4">
    <location>
        <begin position="223"/>
        <end position="321"/>
    </location>
</feature>
<dbReference type="Proteomes" id="UP000245474">
    <property type="component" value="Unassembled WGS sequence"/>
</dbReference>
<evidence type="ECO:0000256" key="1">
    <source>
        <dbReference type="ARBA" id="ARBA00023015"/>
    </source>
</evidence>
<dbReference type="PANTHER" id="PTHR43130">
    <property type="entry name" value="ARAC-FAMILY TRANSCRIPTIONAL REGULATOR"/>
    <property type="match status" value="1"/>
</dbReference>
<evidence type="ECO:0000259" key="4">
    <source>
        <dbReference type="PROSITE" id="PS01124"/>
    </source>
</evidence>
<dbReference type="PRINTS" id="PR00032">
    <property type="entry name" value="HTHARAC"/>
</dbReference>
<dbReference type="GO" id="GO:0003700">
    <property type="term" value="F:DNA-binding transcription factor activity"/>
    <property type="evidence" value="ECO:0007669"/>
    <property type="project" value="InterPro"/>
</dbReference>
<evidence type="ECO:0000313" key="6">
    <source>
        <dbReference type="Proteomes" id="UP000245474"/>
    </source>
</evidence>
<keyword evidence="2" id="KW-0238">DNA-binding</keyword>
<dbReference type="Gene3D" id="1.10.10.60">
    <property type="entry name" value="Homeodomain-like"/>
    <property type="match status" value="2"/>
</dbReference>
<protein>
    <submittedName>
        <fullName evidence="5">AraC family transcriptional regulator</fullName>
    </submittedName>
</protein>
<dbReference type="AlphaFoldDB" id="A0A2U2MWP4"/>
<dbReference type="SMART" id="SM00342">
    <property type="entry name" value="HTH_ARAC"/>
    <property type="match status" value="1"/>
</dbReference>